<organism evidence="2 3">
    <name type="scientific">Lasiosphaeria ovina</name>
    <dbReference type="NCBI Taxonomy" id="92902"/>
    <lineage>
        <taxon>Eukaryota</taxon>
        <taxon>Fungi</taxon>
        <taxon>Dikarya</taxon>
        <taxon>Ascomycota</taxon>
        <taxon>Pezizomycotina</taxon>
        <taxon>Sordariomycetes</taxon>
        <taxon>Sordariomycetidae</taxon>
        <taxon>Sordariales</taxon>
        <taxon>Lasiosphaeriaceae</taxon>
        <taxon>Lasiosphaeria</taxon>
    </lineage>
</organism>
<feature type="compositionally biased region" description="Basic and acidic residues" evidence="1">
    <location>
        <begin position="684"/>
        <end position="699"/>
    </location>
</feature>
<feature type="compositionally biased region" description="Basic and acidic residues" evidence="1">
    <location>
        <begin position="848"/>
        <end position="857"/>
    </location>
</feature>
<feature type="region of interest" description="Disordered" evidence="1">
    <location>
        <begin position="488"/>
        <end position="552"/>
    </location>
</feature>
<proteinExistence type="predicted"/>
<feature type="compositionally biased region" description="Polar residues" evidence="1">
    <location>
        <begin position="800"/>
        <end position="812"/>
    </location>
</feature>
<comment type="caution">
    <text evidence="2">The sequence shown here is derived from an EMBL/GenBank/DDBJ whole genome shotgun (WGS) entry which is preliminary data.</text>
</comment>
<feature type="compositionally biased region" description="Basic and acidic residues" evidence="1">
    <location>
        <begin position="1243"/>
        <end position="1254"/>
    </location>
</feature>
<feature type="region of interest" description="Disordered" evidence="1">
    <location>
        <begin position="452"/>
        <end position="476"/>
    </location>
</feature>
<name>A0AAE0N866_9PEZI</name>
<reference evidence="2" key="1">
    <citation type="journal article" date="2023" name="Mol. Phylogenet. Evol.">
        <title>Genome-scale phylogeny and comparative genomics of the fungal order Sordariales.</title>
        <authorList>
            <person name="Hensen N."/>
            <person name="Bonometti L."/>
            <person name="Westerberg I."/>
            <person name="Brannstrom I.O."/>
            <person name="Guillou S."/>
            <person name="Cros-Aarteil S."/>
            <person name="Calhoun S."/>
            <person name="Haridas S."/>
            <person name="Kuo A."/>
            <person name="Mondo S."/>
            <person name="Pangilinan J."/>
            <person name="Riley R."/>
            <person name="LaButti K."/>
            <person name="Andreopoulos B."/>
            <person name="Lipzen A."/>
            <person name="Chen C."/>
            <person name="Yan M."/>
            <person name="Daum C."/>
            <person name="Ng V."/>
            <person name="Clum A."/>
            <person name="Steindorff A."/>
            <person name="Ohm R.A."/>
            <person name="Martin F."/>
            <person name="Silar P."/>
            <person name="Natvig D.O."/>
            <person name="Lalanne C."/>
            <person name="Gautier V."/>
            <person name="Ament-Velasquez S.L."/>
            <person name="Kruys A."/>
            <person name="Hutchinson M.I."/>
            <person name="Powell A.J."/>
            <person name="Barry K."/>
            <person name="Miller A.N."/>
            <person name="Grigoriev I.V."/>
            <person name="Debuchy R."/>
            <person name="Gladieux P."/>
            <person name="Hiltunen Thoren M."/>
            <person name="Johannesson H."/>
        </authorList>
    </citation>
    <scope>NUCLEOTIDE SEQUENCE</scope>
    <source>
        <strain evidence="2">CBS 958.72</strain>
    </source>
</reference>
<gene>
    <name evidence="2" type="ORF">B0T24DRAFT_667437</name>
</gene>
<feature type="region of interest" description="Disordered" evidence="1">
    <location>
        <begin position="582"/>
        <end position="721"/>
    </location>
</feature>
<feature type="compositionally biased region" description="Basic residues" evidence="1">
    <location>
        <begin position="870"/>
        <end position="883"/>
    </location>
</feature>
<feature type="compositionally biased region" description="Polar residues" evidence="1">
    <location>
        <begin position="929"/>
        <end position="957"/>
    </location>
</feature>
<feature type="compositionally biased region" description="Polar residues" evidence="1">
    <location>
        <begin position="141"/>
        <end position="154"/>
    </location>
</feature>
<accession>A0AAE0N866</accession>
<feature type="compositionally biased region" description="Acidic residues" evidence="1">
    <location>
        <begin position="95"/>
        <end position="107"/>
    </location>
</feature>
<feature type="region of interest" description="Disordered" evidence="1">
    <location>
        <begin position="76"/>
        <end position="125"/>
    </location>
</feature>
<feature type="compositionally biased region" description="Acidic residues" evidence="1">
    <location>
        <begin position="1154"/>
        <end position="1191"/>
    </location>
</feature>
<keyword evidence="3" id="KW-1185">Reference proteome</keyword>
<evidence type="ECO:0000313" key="3">
    <source>
        <dbReference type="Proteomes" id="UP001287356"/>
    </source>
</evidence>
<reference evidence="2" key="2">
    <citation type="submission" date="2023-06" db="EMBL/GenBank/DDBJ databases">
        <authorList>
            <consortium name="Lawrence Berkeley National Laboratory"/>
            <person name="Haridas S."/>
            <person name="Hensen N."/>
            <person name="Bonometti L."/>
            <person name="Westerberg I."/>
            <person name="Brannstrom I.O."/>
            <person name="Guillou S."/>
            <person name="Cros-Aarteil S."/>
            <person name="Calhoun S."/>
            <person name="Kuo A."/>
            <person name="Mondo S."/>
            <person name="Pangilinan J."/>
            <person name="Riley R."/>
            <person name="Labutti K."/>
            <person name="Andreopoulos B."/>
            <person name="Lipzen A."/>
            <person name="Chen C."/>
            <person name="Yanf M."/>
            <person name="Daum C."/>
            <person name="Ng V."/>
            <person name="Clum A."/>
            <person name="Steindorff A."/>
            <person name="Ohm R."/>
            <person name="Martin F."/>
            <person name="Silar P."/>
            <person name="Natvig D."/>
            <person name="Lalanne C."/>
            <person name="Gautier V."/>
            <person name="Ament-Velasquez S.L."/>
            <person name="Kruys A."/>
            <person name="Hutchinson M.I."/>
            <person name="Powell A.J."/>
            <person name="Barry K."/>
            <person name="Miller A.N."/>
            <person name="Grigoriev I.V."/>
            <person name="Debuchy R."/>
            <person name="Gladieux P."/>
            <person name="Thoren M.H."/>
            <person name="Johannesson H."/>
        </authorList>
    </citation>
    <scope>NUCLEOTIDE SEQUENCE</scope>
    <source>
        <strain evidence="2">CBS 958.72</strain>
    </source>
</reference>
<feature type="region of interest" description="Disordered" evidence="1">
    <location>
        <begin position="1225"/>
        <end position="1254"/>
    </location>
</feature>
<evidence type="ECO:0000313" key="2">
    <source>
        <dbReference type="EMBL" id="KAK3374397.1"/>
    </source>
</evidence>
<feature type="compositionally biased region" description="Polar residues" evidence="1">
    <location>
        <begin position="233"/>
        <end position="242"/>
    </location>
</feature>
<dbReference type="AlphaFoldDB" id="A0AAE0N866"/>
<feature type="compositionally biased region" description="Basic and acidic residues" evidence="1">
    <location>
        <begin position="742"/>
        <end position="752"/>
    </location>
</feature>
<feature type="compositionally biased region" description="Low complexity" evidence="1">
    <location>
        <begin position="989"/>
        <end position="1002"/>
    </location>
</feature>
<dbReference type="Proteomes" id="UP001287356">
    <property type="component" value="Unassembled WGS sequence"/>
</dbReference>
<feature type="region of interest" description="Disordered" evidence="1">
    <location>
        <begin position="795"/>
        <end position="1021"/>
    </location>
</feature>
<feature type="region of interest" description="Disordered" evidence="1">
    <location>
        <begin position="1"/>
        <end position="35"/>
    </location>
</feature>
<evidence type="ECO:0000256" key="1">
    <source>
        <dbReference type="SAM" id="MobiDB-lite"/>
    </source>
</evidence>
<feature type="region of interest" description="Disordered" evidence="1">
    <location>
        <begin position="141"/>
        <end position="242"/>
    </location>
</feature>
<sequence length="1254" mass="136801">MLHLESQMRLREGTARRRPGRYEEDSRPTEAERPVFLRDDVGFNEELTGHCAFPSLPMTYPGPGPSEIWKEQVIKEGPTRRHPGVLVILCGGSSDGDDSDGDSDGNESDSASSSASSSSYQTAPEQTERLILNVLGISMQRTESPTPGSHSQDGPLQEPADTGTAQTDEDGDTVTALGSGAGQHPTRVVARIITRPRSPAQCAPPKPNDNRALQKPRIVSISGRPSLPGTVEDTGQQGRRVSSPTLEGLAIDESFKLRALSRSQPNWPELSNGIKYITIYELTRSDYEETRSPMSFTRATRQLGLVFEEISDLIDLVDSERNKAEDFEDDVLEYIDSIDVSWIDDFLSRPRPSRVIDTITSKDIGRGKAFLTFMGLNSVAAKLGYYSGTAGAEAYDIPLNHLEEDGVRCLVPHFNVSCGTRIMEVHRKFTEQAKKKPRTMSSERLAMEDLGAAESPSATPTQAGPETPMDIDLEPLDGQPRVVEDRIKENDNSQQGNPGPALANSTLREESRAPPLGSPAPETSVPPQRKSPSPDFERILAAKPPPLQQRSVQLVEITNNYLDKYKDLIKDSAKSAFRGRFGSEAPSLRSNSEAPSLFPPKARKVTFREDRDDDDYVEGAGEVMGRTPKKSNARKRTQPSSQAEKSDTPAVKKIQKAQSNKQAALAQSRRAAREPLRGSGPSRKSRDASKLAEETQQRERPKKNPVADNDDDAPENIPALDSITVTSQTVAVAVTKTITRKSTEATNQHKDAPPAFGIVSRPVDPGLADRIQTEIRQGESVQDFFCREKFQPIQDAIATVSPSQNSGSQDQMEQPHPASSIPDVVGVISGDLNQYHPGPQNQRKRRKGKDDDQHQQHQDSGSEVTNPALKKPRGPRGPYKKKEKKQEQQQNQETTMEVSKPAPEKPHGNPQKKTTVLTVEGVELLHPSDGSQQAPTNTQAGHQKADSSMPTTPSKTIKTGVKAPLQNMGVDDDQEGFDDGREDVDEEQPTPSKTTKTGGKPPLQNWRLDDGQEDVDEDQPGHSVVGAEEIQLLPRDLPATAAQPVLFQNYTTTGGKQELFYSYNGKDADVPKGLSSLKEGPFEGAARLPHLQTELAYRKSTPRGYVAPSHGVGRFESGEEVDGVDADADAHADTDADNDISAGADTDARADADSGSEYDAEADEDEDAEGDSDIDIDVDADADAEDLDEVDTLQWSDSNDYDPASGDTLARRLRITGSWKAKEVSAARAHSFSPPSLSFLRRQKAENRAGKTES</sequence>
<feature type="compositionally biased region" description="Basic residues" evidence="1">
    <location>
        <begin position="627"/>
        <end position="637"/>
    </location>
</feature>
<feature type="region of interest" description="Disordered" evidence="1">
    <location>
        <begin position="1097"/>
        <end position="1206"/>
    </location>
</feature>
<dbReference type="EMBL" id="JAULSN010000004">
    <property type="protein sequence ID" value="KAK3374397.1"/>
    <property type="molecule type" value="Genomic_DNA"/>
</dbReference>
<feature type="compositionally biased region" description="Acidic residues" evidence="1">
    <location>
        <begin position="970"/>
        <end position="988"/>
    </location>
</feature>
<feature type="region of interest" description="Disordered" evidence="1">
    <location>
        <begin position="742"/>
        <end position="762"/>
    </location>
</feature>
<feature type="compositionally biased region" description="Low complexity" evidence="1">
    <location>
        <begin position="108"/>
        <end position="119"/>
    </location>
</feature>
<protein>
    <submittedName>
        <fullName evidence="2">Uncharacterized protein</fullName>
    </submittedName>
</protein>
<feature type="compositionally biased region" description="Acidic residues" evidence="1">
    <location>
        <begin position="1118"/>
        <end position="1127"/>
    </location>
</feature>